<accession>A0A4Z2FMG7</accession>
<name>A0A4Z2FMG7_9TELE</name>
<dbReference type="Proteomes" id="UP000314294">
    <property type="component" value="Unassembled WGS sequence"/>
</dbReference>
<dbReference type="AlphaFoldDB" id="A0A4Z2FMG7"/>
<reference evidence="2 3" key="1">
    <citation type="submission" date="2019-03" db="EMBL/GenBank/DDBJ databases">
        <title>First draft genome of Liparis tanakae, snailfish: a comprehensive survey of snailfish specific genes.</title>
        <authorList>
            <person name="Kim W."/>
            <person name="Song I."/>
            <person name="Jeong J.-H."/>
            <person name="Kim D."/>
            <person name="Kim S."/>
            <person name="Ryu S."/>
            <person name="Song J.Y."/>
            <person name="Lee S.K."/>
        </authorList>
    </citation>
    <scope>NUCLEOTIDE SEQUENCE [LARGE SCALE GENOMIC DNA]</scope>
    <source>
        <tissue evidence="2">Muscle</tissue>
    </source>
</reference>
<proteinExistence type="predicted"/>
<protein>
    <submittedName>
        <fullName evidence="2">Uncharacterized protein</fullName>
    </submittedName>
</protein>
<gene>
    <name evidence="2" type="ORF">EYF80_047828</name>
</gene>
<feature type="compositionally biased region" description="Low complexity" evidence="1">
    <location>
        <begin position="50"/>
        <end position="62"/>
    </location>
</feature>
<organism evidence="2 3">
    <name type="scientific">Liparis tanakae</name>
    <name type="common">Tanaka's snailfish</name>
    <dbReference type="NCBI Taxonomy" id="230148"/>
    <lineage>
        <taxon>Eukaryota</taxon>
        <taxon>Metazoa</taxon>
        <taxon>Chordata</taxon>
        <taxon>Craniata</taxon>
        <taxon>Vertebrata</taxon>
        <taxon>Euteleostomi</taxon>
        <taxon>Actinopterygii</taxon>
        <taxon>Neopterygii</taxon>
        <taxon>Teleostei</taxon>
        <taxon>Neoteleostei</taxon>
        <taxon>Acanthomorphata</taxon>
        <taxon>Eupercaria</taxon>
        <taxon>Perciformes</taxon>
        <taxon>Cottioidei</taxon>
        <taxon>Cottales</taxon>
        <taxon>Liparidae</taxon>
        <taxon>Liparis</taxon>
    </lineage>
</organism>
<feature type="region of interest" description="Disordered" evidence="1">
    <location>
        <begin position="1"/>
        <end position="20"/>
    </location>
</feature>
<evidence type="ECO:0000313" key="2">
    <source>
        <dbReference type="EMBL" id="TNN41994.1"/>
    </source>
</evidence>
<evidence type="ECO:0000256" key="1">
    <source>
        <dbReference type="SAM" id="MobiDB-lite"/>
    </source>
</evidence>
<feature type="region of interest" description="Disordered" evidence="1">
    <location>
        <begin position="50"/>
        <end position="103"/>
    </location>
</feature>
<dbReference type="EMBL" id="SRLO01001068">
    <property type="protein sequence ID" value="TNN41994.1"/>
    <property type="molecule type" value="Genomic_DNA"/>
</dbReference>
<comment type="caution">
    <text evidence="2">The sequence shown here is derived from an EMBL/GenBank/DDBJ whole genome shotgun (WGS) entry which is preliminary data.</text>
</comment>
<keyword evidence="3" id="KW-1185">Reference proteome</keyword>
<sequence>MEGRVEPEMVPQSDARGEPFLNGSAVEEQRPVCLLPVSVVCFMNTFLGPSASSSNRRSPASSESERTQTDPRGTQSAPPDGPRPFEGACSGSTDSSERSSGENSCLFPSHLDDSCPLFKESVFIVSTETCGYLDAYVGFEGRGCYESPHAPMGGGGDSRDSRGGAHDIMRRESLHPRLRLRLRPLPVNTEADTGSQGALTGMCRIHLGMKNGPLPPSASLSHAPSC</sequence>
<evidence type="ECO:0000313" key="3">
    <source>
        <dbReference type="Proteomes" id="UP000314294"/>
    </source>
</evidence>